<sequence>MDHLQTGFSTWECLPVTSLTGIVSPGLTGELPDQRITRDSFG</sequence>
<name>A0A0C5VBI0_9GAMM</name>
<accession>A0A0C5VBI0</accession>
<dbReference type="STRING" id="1445510.YC6258_04668"/>
<keyword evidence="2" id="KW-1185">Reference proteome</keyword>
<organism evidence="1 2">
    <name type="scientific">Gynuella sunshinyii YC6258</name>
    <dbReference type="NCBI Taxonomy" id="1445510"/>
    <lineage>
        <taxon>Bacteria</taxon>
        <taxon>Pseudomonadati</taxon>
        <taxon>Pseudomonadota</taxon>
        <taxon>Gammaproteobacteria</taxon>
        <taxon>Oceanospirillales</taxon>
        <taxon>Saccharospirillaceae</taxon>
        <taxon>Gynuella</taxon>
    </lineage>
</organism>
<dbReference type="EMBL" id="CP007142">
    <property type="protein sequence ID" value="AJQ96700.1"/>
    <property type="molecule type" value="Genomic_DNA"/>
</dbReference>
<dbReference type="Proteomes" id="UP000032266">
    <property type="component" value="Chromosome"/>
</dbReference>
<gene>
    <name evidence="1" type="ORF">YC6258_04668</name>
</gene>
<dbReference type="AlphaFoldDB" id="A0A0C5VBI0"/>
<reference evidence="1 2" key="1">
    <citation type="submission" date="2014-01" db="EMBL/GenBank/DDBJ databases">
        <title>Full genme sequencing of cellulolytic bacterium Gynuella sunshinyii YC6258T gen. nov., sp. nov.</title>
        <authorList>
            <person name="Khan H."/>
            <person name="Chung E.J."/>
            <person name="Chung Y.R."/>
        </authorList>
    </citation>
    <scope>NUCLEOTIDE SEQUENCE [LARGE SCALE GENOMIC DNA]</scope>
    <source>
        <strain evidence="1 2">YC6258</strain>
    </source>
</reference>
<evidence type="ECO:0000313" key="1">
    <source>
        <dbReference type="EMBL" id="AJQ96700.1"/>
    </source>
</evidence>
<dbReference type="HOGENOM" id="CLU_3252291_0_0_6"/>
<evidence type="ECO:0000313" key="2">
    <source>
        <dbReference type="Proteomes" id="UP000032266"/>
    </source>
</evidence>
<protein>
    <submittedName>
        <fullName evidence="1">Uncharacterized protein</fullName>
    </submittedName>
</protein>
<proteinExistence type="predicted"/>
<dbReference type="KEGG" id="gsn:YC6258_04668"/>